<accession>A0ABP5MIM4</accession>
<gene>
    <name evidence="1" type="ORF">GCM10009846_20550</name>
</gene>
<reference evidence="2" key="1">
    <citation type="journal article" date="2019" name="Int. J. Syst. Evol. Microbiol.">
        <title>The Global Catalogue of Microorganisms (GCM) 10K type strain sequencing project: providing services to taxonomists for standard genome sequencing and annotation.</title>
        <authorList>
            <consortium name="The Broad Institute Genomics Platform"/>
            <consortium name="The Broad Institute Genome Sequencing Center for Infectious Disease"/>
            <person name="Wu L."/>
            <person name="Ma J."/>
        </authorList>
    </citation>
    <scope>NUCLEOTIDE SEQUENCE [LARGE SCALE GENOMIC DNA]</scope>
    <source>
        <strain evidence="2">JCM 16026</strain>
    </source>
</reference>
<sequence length="155" mass="16509">MPVVTILSGPVAVGKTTTARALEAAGALRLSMDEAQWEAGYRGAFPPVEVVAALERALQARMVEAIAVGRPVVVDMSLTTRAVRDAWRRAAEAAGASVELVVLTAPVDVLWERVRAREGLEDPNAFTLDRAALEAYVATVEPPHPDERARIVATG</sequence>
<dbReference type="Pfam" id="PF13671">
    <property type="entry name" value="AAA_33"/>
    <property type="match status" value="1"/>
</dbReference>
<keyword evidence="2" id="KW-1185">Reference proteome</keyword>
<evidence type="ECO:0000313" key="1">
    <source>
        <dbReference type="EMBL" id="GAA2174471.1"/>
    </source>
</evidence>
<dbReference type="RefSeq" id="WP_344343269.1">
    <property type="nucleotide sequence ID" value="NZ_BAAAQT010000006.1"/>
</dbReference>
<proteinExistence type="predicted"/>
<dbReference type="EMBL" id="BAAAQT010000006">
    <property type="protein sequence ID" value="GAA2174471.1"/>
    <property type="molecule type" value="Genomic_DNA"/>
</dbReference>
<comment type="caution">
    <text evidence="1">The sequence shown here is derived from an EMBL/GenBank/DDBJ whole genome shotgun (WGS) entry which is preliminary data.</text>
</comment>
<protein>
    <recommendedName>
        <fullName evidence="3">ATP-binding protein</fullName>
    </recommendedName>
</protein>
<dbReference type="InterPro" id="IPR027417">
    <property type="entry name" value="P-loop_NTPase"/>
</dbReference>
<organism evidence="1 2">
    <name type="scientific">Agrococcus versicolor</name>
    <dbReference type="NCBI Taxonomy" id="501482"/>
    <lineage>
        <taxon>Bacteria</taxon>
        <taxon>Bacillati</taxon>
        <taxon>Actinomycetota</taxon>
        <taxon>Actinomycetes</taxon>
        <taxon>Micrococcales</taxon>
        <taxon>Microbacteriaceae</taxon>
        <taxon>Agrococcus</taxon>
    </lineage>
</organism>
<dbReference type="SUPFAM" id="SSF52540">
    <property type="entry name" value="P-loop containing nucleoside triphosphate hydrolases"/>
    <property type="match status" value="1"/>
</dbReference>
<evidence type="ECO:0000313" key="2">
    <source>
        <dbReference type="Proteomes" id="UP001501599"/>
    </source>
</evidence>
<evidence type="ECO:0008006" key="3">
    <source>
        <dbReference type="Google" id="ProtNLM"/>
    </source>
</evidence>
<name>A0ABP5MIM4_9MICO</name>
<dbReference type="Proteomes" id="UP001501599">
    <property type="component" value="Unassembled WGS sequence"/>
</dbReference>
<dbReference type="Gene3D" id="3.40.50.300">
    <property type="entry name" value="P-loop containing nucleotide triphosphate hydrolases"/>
    <property type="match status" value="1"/>
</dbReference>